<dbReference type="AlphaFoldDB" id="A0A8S4RVU6"/>
<dbReference type="GO" id="GO:0005634">
    <property type="term" value="C:nucleus"/>
    <property type="evidence" value="ECO:0007669"/>
    <property type="project" value="TreeGrafter"/>
</dbReference>
<protein>
    <submittedName>
        <fullName evidence="3">Jg3910 protein</fullName>
    </submittedName>
</protein>
<proteinExistence type="predicted"/>
<dbReference type="InterPro" id="IPR036020">
    <property type="entry name" value="WW_dom_sf"/>
</dbReference>
<feature type="domain" description="WW" evidence="2">
    <location>
        <begin position="9"/>
        <end position="44"/>
    </location>
</feature>
<dbReference type="InterPro" id="IPR002716">
    <property type="entry name" value="PIN_dom"/>
</dbReference>
<keyword evidence="4" id="KW-1185">Reference proteome</keyword>
<feature type="compositionally biased region" description="Polar residues" evidence="1">
    <location>
        <begin position="207"/>
        <end position="220"/>
    </location>
</feature>
<dbReference type="InterPro" id="IPR052626">
    <property type="entry name" value="SWT1_Regulator"/>
</dbReference>
<evidence type="ECO:0000313" key="4">
    <source>
        <dbReference type="Proteomes" id="UP000838756"/>
    </source>
</evidence>
<dbReference type="Gene3D" id="3.40.50.1010">
    <property type="entry name" value="5'-nuclease"/>
    <property type="match status" value="1"/>
</dbReference>
<dbReference type="EMBL" id="CAKXAJ010025582">
    <property type="protein sequence ID" value="CAH2241574.1"/>
    <property type="molecule type" value="Genomic_DNA"/>
</dbReference>
<dbReference type="CDD" id="cd18727">
    <property type="entry name" value="PIN_Swt1-like"/>
    <property type="match status" value="1"/>
</dbReference>
<feature type="compositionally biased region" description="Polar residues" evidence="1">
    <location>
        <begin position="159"/>
        <end position="173"/>
    </location>
</feature>
<dbReference type="SUPFAM" id="SSF88723">
    <property type="entry name" value="PIN domain-like"/>
    <property type="match status" value="1"/>
</dbReference>
<dbReference type="CDD" id="cd00201">
    <property type="entry name" value="WW"/>
    <property type="match status" value="1"/>
</dbReference>
<dbReference type="SUPFAM" id="SSF51045">
    <property type="entry name" value="WW domain"/>
    <property type="match status" value="1"/>
</dbReference>
<dbReference type="PANTHER" id="PTHR16161">
    <property type="entry name" value="TRANSCRIPTIONAL PROTEIN SWT1"/>
    <property type="match status" value="1"/>
</dbReference>
<name>A0A8S4RVU6_9NEOP</name>
<feature type="compositionally biased region" description="Polar residues" evidence="1">
    <location>
        <begin position="98"/>
        <end position="135"/>
    </location>
</feature>
<evidence type="ECO:0000313" key="3">
    <source>
        <dbReference type="EMBL" id="CAH2241574.1"/>
    </source>
</evidence>
<sequence length="853" mass="96608">MESPEKRDQELPDGWVLCKSKSIPGRNYYFNRKTGKSSWTQPQDDEDYQKKTCKKEKLLKKQDKRNREETTKKVAKRKSDGNEECTSKKKTKQDTTDASCSNISNTSKSGNISKYSNTSNTGNLSNYSNKQSPIQNERKRKIDTPQSTSTPNRLPKSTPPKTVTSRSAPSSAETSHKHSPIKNLANTRLSNLRSMLNAEVKNEESLETSPSKNKISPKNETPQKSKTERKSPLNDSKTTQSPSSDSLQSIPSPSQFFAANKIISSMKAQLPEEYCNKEKQKDTFADIEKGICSQTPEYPFSKHPATPPQFSEASKLVSAIKSKLAYKVSSSKDVKPYSSAKDRMESLRANLSLEAEREGGSFLNKSNELDPIKHVEAMETEDIREENILRKPACLRNPTPLRSLRHAGYSEQPTLLVPWRVINELDRLKDNNNGNGALCKRAKAAMDYLYKSLPENSRIKGQSLRDANSHIYPCEVPDDEILNCSLQQVERGRNVILVSNDKNLCNKASINGVKRIDVRELKNLVENKPQPSNPDLLASVKRYQQTIYHLLANILEVRLIIPTKNLVENKPQPSDPDLWANVKRYQQTIYHLLAYILENEMRAMYDNLWQHVLFKAPPWTLADVLQCLLKHWIAVFNEVFPRIEHLITDLKNSLMTIEKKNPNTLTQSEVANFKELCLDVAKRCQIIPEYMELAKATVERLLRNGNEVDGTDAVVDAFEGLWTVFSSYCAKLSNALGIPHSIEDKLSGNEPLAVLTSKWTLFSGHVNDLTLAIQGVLNTDITESIDTHVQRLECVFRDALSAICMNNIVTREDLHSFCIKCRNMLQEAHSKFSQLTEILNVCNNRLFSDNNMN</sequence>
<dbReference type="PROSITE" id="PS50020">
    <property type="entry name" value="WW_DOMAIN_2"/>
    <property type="match status" value="1"/>
</dbReference>
<evidence type="ECO:0000259" key="2">
    <source>
        <dbReference type="PROSITE" id="PS50020"/>
    </source>
</evidence>
<accession>A0A8S4RVU6</accession>
<dbReference type="InterPro" id="IPR029060">
    <property type="entry name" value="PIN-like_dom_sf"/>
</dbReference>
<evidence type="ECO:0000256" key="1">
    <source>
        <dbReference type="SAM" id="MobiDB-lite"/>
    </source>
</evidence>
<dbReference type="Gene3D" id="2.20.70.10">
    <property type="match status" value="1"/>
</dbReference>
<dbReference type="PANTHER" id="PTHR16161:SF0">
    <property type="entry name" value="TRANSCRIPTIONAL PROTEIN SWT1"/>
    <property type="match status" value="1"/>
</dbReference>
<dbReference type="OrthoDB" id="548295at2759"/>
<feature type="compositionally biased region" description="Low complexity" evidence="1">
    <location>
        <begin position="240"/>
        <end position="252"/>
    </location>
</feature>
<dbReference type="Proteomes" id="UP000838756">
    <property type="component" value="Unassembled WGS sequence"/>
</dbReference>
<dbReference type="Pfam" id="PF13638">
    <property type="entry name" value="PIN_4"/>
    <property type="match status" value="1"/>
</dbReference>
<organism evidence="3 4">
    <name type="scientific">Pararge aegeria aegeria</name>
    <dbReference type="NCBI Taxonomy" id="348720"/>
    <lineage>
        <taxon>Eukaryota</taxon>
        <taxon>Metazoa</taxon>
        <taxon>Ecdysozoa</taxon>
        <taxon>Arthropoda</taxon>
        <taxon>Hexapoda</taxon>
        <taxon>Insecta</taxon>
        <taxon>Pterygota</taxon>
        <taxon>Neoptera</taxon>
        <taxon>Endopterygota</taxon>
        <taxon>Lepidoptera</taxon>
        <taxon>Glossata</taxon>
        <taxon>Ditrysia</taxon>
        <taxon>Papilionoidea</taxon>
        <taxon>Nymphalidae</taxon>
        <taxon>Satyrinae</taxon>
        <taxon>Satyrini</taxon>
        <taxon>Parargina</taxon>
        <taxon>Pararge</taxon>
    </lineage>
</organism>
<reference evidence="3" key="1">
    <citation type="submission" date="2022-03" db="EMBL/GenBank/DDBJ databases">
        <authorList>
            <person name="Lindestad O."/>
        </authorList>
    </citation>
    <scope>NUCLEOTIDE SEQUENCE</scope>
</reference>
<gene>
    <name evidence="3" type="primary">jg3910</name>
    <name evidence="3" type="ORF">PAEG_LOCUS18001</name>
</gene>
<feature type="compositionally biased region" description="Basic and acidic residues" evidence="1">
    <location>
        <begin position="221"/>
        <end position="232"/>
    </location>
</feature>
<feature type="compositionally biased region" description="Basic and acidic residues" evidence="1">
    <location>
        <begin position="55"/>
        <end position="95"/>
    </location>
</feature>
<dbReference type="InterPro" id="IPR001202">
    <property type="entry name" value="WW_dom"/>
</dbReference>
<feature type="compositionally biased region" description="Polar residues" evidence="1">
    <location>
        <begin position="184"/>
        <end position="194"/>
    </location>
</feature>
<feature type="region of interest" description="Disordered" evidence="1">
    <location>
        <begin position="25"/>
        <end position="252"/>
    </location>
</feature>
<comment type="caution">
    <text evidence="3">The sequence shown here is derived from an EMBL/GenBank/DDBJ whole genome shotgun (WGS) entry which is preliminary data.</text>
</comment>